<keyword evidence="3" id="KW-1185">Reference proteome</keyword>
<dbReference type="RefSeq" id="WP_087455342.1">
    <property type="nucleotide sequence ID" value="NZ_CP021434.1"/>
</dbReference>
<dbReference type="KEGG" id="tum:CBW65_01915"/>
<gene>
    <name evidence="2" type="ORF">CBW65_01915</name>
</gene>
<dbReference type="AlphaFoldDB" id="A0A1Y0IKJ0"/>
<reference evidence="3" key="1">
    <citation type="submission" date="2017-05" db="EMBL/GenBank/DDBJ databases">
        <authorList>
            <person name="Sung H."/>
        </authorList>
    </citation>
    <scope>NUCLEOTIDE SEQUENCE [LARGE SCALE GENOMIC DNA]</scope>
    <source>
        <strain evidence="3">AR23208</strain>
    </source>
</reference>
<dbReference type="Proteomes" id="UP000195437">
    <property type="component" value="Chromosome"/>
</dbReference>
<feature type="domain" description="Thioredoxin" evidence="1">
    <location>
        <begin position="28"/>
        <end position="85"/>
    </location>
</feature>
<dbReference type="CDD" id="cd02947">
    <property type="entry name" value="TRX_family"/>
    <property type="match status" value="1"/>
</dbReference>
<evidence type="ECO:0000259" key="1">
    <source>
        <dbReference type="Pfam" id="PF00085"/>
    </source>
</evidence>
<proteinExistence type="predicted"/>
<dbReference type="InterPro" id="IPR036249">
    <property type="entry name" value="Thioredoxin-like_sf"/>
</dbReference>
<accession>A0A1Y0IKJ0</accession>
<sequence>MKKLLELSEVKEHLNLHPLCMLFVKTADCGVCDDVFDKTEELLKQYPQVNAVLVSADESPGVAGEFLVFTAPTILLFAEGREVHRQARFVVFGKLEEALQSWSEALS</sequence>
<name>A0A1Y0IKJ0_9BACL</name>
<evidence type="ECO:0000313" key="2">
    <source>
        <dbReference type="EMBL" id="ARU59953.1"/>
    </source>
</evidence>
<dbReference type="Pfam" id="PF00085">
    <property type="entry name" value="Thioredoxin"/>
    <property type="match status" value="1"/>
</dbReference>
<dbReference type="Gene3D" id="3.40.30.10">
    <property type="entry name" value="Glutaredoxin"/>
    <property type="match status" value="1"/>
</dbReference>
<dbReference type="EMBL" id="CP021434">
    <property type="protein sequence ID" value="ARU59953.1"/>
    <property type="molecule type" value="Genomic_DNA"/>
</dbReference>
<dbReference type="OrthoDB" id="411356at2"/>
<dbReference type="SUPFAM" id="SSF52833">
    <property type="entry name" value="Thioredoxin-like"/>
    <property type="match status" value="1"/>
</dbReference>
<protein>
    <submittedName>
        <fullName evidence="2">Thiol reductase thioredoxin</fullName>
    </submittedName>
</protein>
<dbReference type="InterPro" id="IPR013766">
    <property type="entry name" value="Thioredoxin_domain"/>
</dbReference>
<evidence type="ECO:0000313" key="3">
    <source>
        <dbReference type="Proteomes" id="UP000195437"/>
    </source>
</evidence>
<organism evidence="2 3">
    <name type="scientific">Tumebacillus avium</name>
    <dbReference type="NCBI Taxonomy" id="1903704"/>
    <lineage>
        <taxon>Bacteria</taxon>
        <taxon>Bacillati</taxon>
        <taxon>Bacillota</taxon>
        <taxon>Bacilli</taxon>
        <taxon>Bacillales</taxon>
        <taxon>Alicyclobacillaceae</taxon>
        <taxon>Tumebacillus</taxon>
    </lineage>
</organism>